<comment type="caution">
    <text evidence="2">The sequence shown here is derived from an EMBL/GenBank/DDBJ whole genome shotgun (WGS) entry which is preliminary data.</text>
</comment>
<name>U2EYH8_9BACT</name>
<accession>U2EYH8</accession>
<evidence type="ECO:0000256" key="1">
    <source>
        <dbReference type="SAM" id="Phobius"/>
    </source>
</evidence>
<reference evidence="2 3" key="1">
    <citation type="journal article" date="2013" name="BMC Genomics">
        <title>Comparative genomics of Campylobacter concisus isolates reveals genetic diversity and provides insights into disease association.</title>
        <authorList>
            <person name="Deshpande N.P."/>
            <person name="Kaakoush N.O."/>
            <person name="Wilkins M.R."/>
            <person name="Mitchell H.M."/>
        </authorList>
    </citation>
    <scope>NUCLEOTIDE SEQUENCE [LARGE SCALE GENOMIC DNA]</scope>
    <source>
        <strain evidence="2 3">UNSW2</strain>
    </source>
</reference>
<dbReference type="PATRIC" id="fig|1242965.3.peg.2060"/>
<feature type="transmembrane region" description="Helical" evidence="1">
    <location>
        <begin position="135"/>
        <end position="156"/>
    </location>
</feature>
<gene>
    <name evidence="2" type="ORF">UNSW2_2014</name>
</gene>
<evidence type="ECO:0000313" key="2">
    <source>
        <dbReference type="EMBL" id="ERJ29241.1"/>
    </source>
</evidence>
<keyword evidence="1" id="KW-0472">Membrane</keyword>
<dbReference type="EMBL" id="ANNJ01000065">
    <property type="protein sequence ID" value="ERJ29241.1"/>
    <property type="molecule type" value="Genomic_DNA"/>
</dbReference>
<keyword evidence="1" id="KW-1133">Transmembrane helix</keyword>
<proteinExistence type="predicted"/>
<organism evidence="2 3">
    <name type="scientific">Campylobacter concisus UNSW2</name>
    <dbReference type="NCBI Taxonomy" id="1242965"/>
    <lineage>
        <taxon>Bacteria</taxon>
        <taxon>Pseudomonadati</taxon>
        <taxon>Campylobacterota</taxon>
        <taxon>Epsilonproteobacteria</taxon>
        <taxon>Campylobacterales</taxon>
        <taxon>Campylobacteraceae</taxon>
        <taxon>Campylobacter</taxon>
    </lineage>
</organism>
<sequence length="164" mass="17963">MPSTTSLIFSLITLLICPNSSSLFMFNLAGASALYVTNLKTSVNLSCMVLIGFRDLFKRKKTNADKITIKRTAIIACILSSGIVFDVNTSFCIADIASQPRSFSSIKSAYKSSPFKFLYSIRPFSSKSFALYRSINFLVSSGAVFIIFLSGWMMILPSLSATKA</sequence>
<dbReference type="AlphaFoldDB" id="U2EYH8"/>
<keyword evidence="1" id="KW-0812">Transmembrane</keyword>
<evidence type="ECO:0000313" key="3">
    <source>
        <dbReference type="Proteomes" id="UP000016625"/>
    </source>
</evidence>
<feature type="transmembrane region" description="Helical" evidence="1">
    <location>
        <begin position="32"/>
        <end position="53"/>
    </location>
</feature>
<protein>
    <submittedName>
        <fullName evidence="2">Uncharacterized protein</fullName>
    </submittedName>
</protein>
<dbReference type="Proteomes" id="UP000016625">
    <property type="component" value="Unassembled WGS sequence"/>
</dbReference>